<evidence type="ECO:0000313" key="2">
    <source>
        <dbReference type="Proteomes" id="UP000886860"/>
    </source>
</evidence>
<dbReference type="Proteomes" id="UP000886860">
    <property type="component" value="Unassembled WGS sequence"/>
</dbReference>
<sequence>MKLTVSKSKNSASFYVQKTIRKPNGSVTTVTIEKLGNLTEVTAKAGGKDPYVWAQEYVNELNRKEYDENKEILVSYSPSKLLKKGEQKLFNCG</sequence>
<reference evidence="1" key="1">
    <citation type="submission" date="2020-10" db="EMBL/GenBank/DDBJ databases">
        <authorList>
            <person name="Gilroy R."/>
        </authorList>
    </citation>
    <scope>NUCLEOTIDE SEQUENCE</scope>
    <source>
        <strain evidence="1">CHK123-3438</strain>
    </source>
</reference>
<proteinExistence type="predicted"/>
<protein>
    <submittedName>
        <fullName evidence="1">Transposase</fullName>
    </submittedName>
</protein>
<dbReference type="AlphaFoldDB" id="A0A9D1GHG6"/>
<dbReference type="EMBL" id="DVKS01000044">
    <property type="protein sequence ID" value="HIT40958.1"/>
    <property type="molecule type" value="Genomic_DNA"/>
</dbReference>
<reference evidence="1" key="2">
    <citation type="journal article" date="2021" name="PeerJ">
        <title>Extensive microbial diversity within the chicken gut microbiome revealed by metagenomics and culture.</title>
        <authorList>
            <person name="Gilroy R."/>
            <person name="Ravi A."/>
            <person name="Getino M."/>
            <person name="Pursley I."/>
            <person name="Horton D.L."/>
            <person name="Alikhan N.F."/>
            <person name="Baker D."/>
            <person name="Gharbi K."/>
            <person name="Hall N."/>
            <person name="Watson M."/>
            <person name="Adriaenssens E.M."/>
            <person name="Foster-Nyarko E."/>
            <person name="Jarju S."/>
            <person name="Secka A."/>
            <person name="Antonio M."/>
            <person name="Oren A."/>
            <person name="Chaudhuri R.R."/>
            <person name="La Ragione R."/>
            <person name="Hildebrand F."/>
            <person name="Pallen M.J."/>
        </authorList>
    </citation>
    <scope>NUCLEOTIDE SEQUENCE</scope>
    <source>
        <strain evidence="1">CHK123-3438</strain>
    </source>
</reference>
<name>A0A9D1GHG6_9FIRM</name>
<comment type="caution">
    <text evidence="1">The sequence shown here is derived from an EMBL/GenBank/DDBJ whole genome shotgun (WGS) entry which is preliminary data.</text>
</comment>
<feature type="non-terminal residue" evidence="1">
    <location>
        <position position="93"/>
    </location>
</feature>
<evidence type="ECO:0000313" key="1">
    <source>
        <dbReference type="EMBL" id="HIT40958.1"/>
    </source>
</evidence>
<organism evidence="1 2">
    <name type="scientific">Candidatus Caccovicinus merdipullorum</name>
    <dbReference type="NCBI Taxonomy" id="2840724"/>
    <lineage>
        <taxon>Bacteria</taxon>
        <taxon>Bacillati</taxon>
        <taxon>Bacillota</taxon>
        <taxon>Clostridia</taxon>
        <taxon>Eubacteriales</taxon>
        <taxon>Candidatus Caccovicinus</taxon>
    </lineage>
</organism>
<gene>
    <name evidence="1" type="ORF">IAB60_02475</name>
</gene>
<accession>A0A9D1GHG6</accession>